<dbReference type="Pfam" id="PF09723">
    <property type="entry name" value="Zn_ribbon_8"/>
    <property type="match status" value="1"/>
</dbReference>
<protein>
    <submittedName>
        <fullName evidence="2">Zinc ribbon domain-containing protein</fullName>
    </submittedName>
</protein>
<dbReference type="AlphaFoldDB" id="A0A921AVC7"/>
<dbReference type="EMBL" id="DYZA01000049">
    <property type="protein sequence ID" value="HJD96539.1"/>
    <property type="molecule type" value="Genomic_DNA"/>
</dbReference>
<feature type="domain" description="Putative regulatory protein FmdB zinc ribbon" evidence="1">
    <location>
        <begin position="1"/>
        <end position="41"/>
    </location>
</feature>
<dbReference type="SMART" id="SM00834">
    <property type="entry name" value="CxxC_CXXC_SSSS"/>
    <property type="match status" value="1"/>
</dbReference>
<comment type="caution">
    <text evidence="2">The sequence shown here is derived from an EMBL/GenBank/DDBJ whole genome shotgun (WGS) entry which is preliminary data.</text>
</comment>
<dbReference type="Proteomes" id="UP000698963">
    <property type="component" value="Unassembled WGS sequence"/>
</dbReference>
<sequence>MPLYDFECKACRHTFEELAFDDDDVIRCPKCGSEDTARLVSAPSPLKTGAFPFKIGPRPAWMNDKRLNRNSPCHGNCSSCGSSTGGGAE</sequence>
<reference evidence="2" key="1">
    <citation type="journal article" date="2021" name="PeerJ">
        <title>Extensive microbial diversity within the chicken gut microbiome revealed by metagenomics and culture.</title>
        <authorList>
            <person name="Gilroy R."/>
            <person name="Ravi A."/>
            <person name="Getino M."/>
            <person name="Pursley I."/>
            <person name="Horton D.L."/>
            <person name="Alikhan N.F."/>
            <person name="Baker D."/>
            <person name="Gharbi K."/>
            <person name="Hall N."/>
            <person name="Watson M."/>
            <person name="Adriaenssens E.M."/>
            <person name="Foster-Nyarko E."/>
            <person name="Jarju S."/>
            <person name="Secka A."/>
            <person name="Antonio M."/>
            <person name="Oren A."/>
            <person name="Chaudhuri R.R."/>
            <person name="La Ragione R."/>
            <person name="Hildebrand F."/>
            <person name="Pallen M.J."/>
        </authorList>
    </citation>
    <scope>NUCLEOTIDE SEQUENCE</scope>
    <source>
        <strain evidence="2">ChiGjej2B2-19336</strain>
    </source>
</reference>
<reference evidence="2" key="2">
    <citation type="submission" date="2021-09" db="EMBL/GenBank/DDBJ databases">
        <authorList>
            <person name="Gilroy R."/>
        </authorList>
    </citation>
    <scope>NUCLEOTIDE SEQUENCE</scope>
    <source>
        <strain evidence="2">ChiGjej2B2-19336</strain>
    </source>
</reference>
<gene>
    <name evidence="2" type="ORF">K8W16_02690</name>
</gene>
<dbReference type="InterPro" id="IPR013429">
    <property type="entry name" value="Regulatory_FmdB_Zinc_ribbon"/>
</dbReference>
<organism evidence="2 3">
    <name type="scientific">Mailhella massiliensis</name>
    <dbReference type="NCBI Taxonomy" id="1903261"/>
    <lineage>
        <taxon>Bacteria</taxon>
        <taxon>Pseudomonadati</taxon>
        <taxon>Thermodesulfobacteriota</taxon>
        <taxon>Desulfovibrionia</taxon>
        <taxon>Desulfovibrionales</taxon>
        <taxon>Desulfovibrionaceae</taxon>
        <taxon>Mailhella</taxon>
    </lineage>
</organism>
<name>A0A921AVC7_9BACT</name>
<evidence type="ECO:0000313" key="3">
    <source>
        <dbReference type="Proteomes" id="UP000698963"/>
    </source>
</evidence>
<accession>A0A921AVC7</accession>
<dbReference type="RefSeq" id="WP_304120921.1">
    <property type="nucleotide sequence ID" value="NZ_DYZA01000049.1"/>
</dbReference>
<evidence type="ECO:0000259" key="1">
    <source>
        <dbReference type="SMART" id="SM00834"/>
    </source>
</evidence>
<evidence type="ECO:0000313" key="2">
    <source>
        <dbReference type="EMBL" id="HJD96539.1"/>
    </source>
</evidence>
<dbReference type="NCBIfam" id="TIGR02605">
    <property type="entry name" value="CxxC_CxxC_SSSS"/>
    <property type="match status" value="1"/>
</dbReference>
<proteinExistence type="predicted"/>